<dbReference type="EMBL" id="LK052901">
    <property type="protein sequence ID" value="CDR45144.1"/>
    <property type="molecule type" value="Genomic_DNA"/>
</dbReference>
<feature type="region of interest" description="Disordered" evidence="1">
    <location>
        <begin position="98"/>
        <end position="212"/>
    </location>
</feature>
<feature type="compositionally biased region" description="Acidic residues" evidence="1">
    <location>
        <begin position="98"/>
        <end position="176"/>
    </location>
</feature>
<proteinExistence type="predicted"/>
<evidence type="ECO:0000256" key="1">
    <source>
        <dbReference type="SAM" id="MobiDB-lite"/>
    </source>
</evidence>
<dbReference type="AlphaFoldDB" id="A0A061BDU7"/>
<feature type="signal peptide" evidence="2">
    <location>
        <begin position="1"/>
        <end position="20"/>
    </location>
</feature>
<dbReference type="OrthoDB" id="3998031at2759"/>
<protein>
    <submittedName>
        <fullName evidence="3">CYFA0S16e02630g1_1</fullName>
    </submittedName>
</protein>
<accession>A0A061BDU7</accession>
<gene>
    <name evidence="3" type="ORF">CYFA0S_16e02630g</name>
</gene>
<evidence type="ECO:0000256" key="2">
    <source>
        <dbReference type="SAM" id="SignalP"/>
    </source>
</evidence>
<organism evidence="3">
    <name type="scientific">Cyberlindnera fabianii</name>
    <name type="common">Yeast</name>
    <name type="synonym">Hansenula fabianii</name>
    <dbReference type="NCBI Taxonomy" id="36022"/>
    <lineage>
        <taxon>Eukaryota</taxon>
        <taxon>Fungi</taxon>
        <taxon>Dikarya</taxon>
        <taxon>Ascomycota</taxon>
        <taxon>Saccharomycotina</taxon>
        <taxon>Saccharomycetes</taxon>
        <taxon>Phaffomycetales</taxon>
        <taxon>Phaffomycetaceae</taxon>
        <taxon>Cyberlindnera</taxon>
    </lineage>
</organism>
<feature type="compositionally biased region" description="Basic and acidic residues" evidence="1">
    <location>
        <begin position="201"/>
        <end position="212"/>
    </location>
</feature>
<feature type="chain" id="PRO_5001594226" evidence="2">
    <location>
        <begin position="21"/>
        <end position="212"/>
    </location>
</feature>
<reference evidence="3" key="1">
    <citation type="journal article" date="2014" name="Genome Announc.">
        <title>Genome sequence of the yeast Cyberlindnera fabianii (Hansenula fabianii).</title>
        <authorList>
            <person name="Freel K.C."/>
            <person name="Sarilar V."/>
            <person name="Neuveglise C."/>
            <person name="Devillers H."/>
            <person name="Friedrich A."/>
            <person name="Schacherer J."/>
        </authorList>
    </citation>
    <scope>NUCLEOTIDE SEQUENCE</scope>
    <source>
        <strain evidence="3">YJS4271</strain>
    </source>
</reference>
<name>A0A061BDU7_CYBFA</name>
<keyword evidence="2" id="KW-0732">Signal</keyword>
<sequence>MVSSSHIFTALTLSATLVLATPPACFLACTGTVARWCTRNHADFPCLCHNSASIIGCLVDICPAGDFFSLRDHLWGTCVERLGTTTWENEALDDDDMDYELSDYYDDYDDEDDDEEEDDDAYGVDDSDYDGDDEDYEYLEDDECEECGTDAYNDDDGDYENSEDYYKDDDDYNADYDDFKYNEDDYDEPSVITDAAFPSGQHERRSPNRPSE</sequence>
<evidence type="ECO:0000313" key="3">
    <source>
        <dbReference type="EMBL" id="CDR45144.1"/>
    </source>
</evidence>